<comment type="caution">
    <text evidence="15">The sequence shown here is derived from an EMBL/GenBank/DDBJ whole genome shotgun (WGS) entry which is preliminary data.</text>
</comment>
<dbReference type="InterPro" id="IPR000340">
    <property type="entry name" value="Dual-sp_phosphatase_cat-dom"/>
</dbReference>
<dbReference type="GO" id="GO:0005737">
    <property type="term" value="C:cytoplasm"/>
    <property type="evidence" value="ECO:0007669"/>
    <property type="project" value="UniProtKB-ARBA"/>
</dbReference>
<evidence type="ECO:0000259" key="14">
    <source>
        <dbReference type="PROSITE" id="PS50056"/>
    </source>
</evidence>
<dbReference type="InterPro" id="IPR020422">
    <property type="entry name" value="TYR_PHOSPHATASE_DUAL_dom"/>
</dbReference>
<dbReference type="SUPFAM" id="SSF52799">
    <property type="entry name" value="(Phosphotyrosine protein) phosphatases II"/>
    <property type="match status" value="1"/>
</dbReference>
<evidence type="ECO:0000256" key="11">
    <source>
        <dbReference type="SAM" id="MobiDB-lite"/>
    </source>
</evidence>
<comment type="pathway">
    <text evidence="2">Lipid metabolism.</text>
</comment>
<dbReference type="GO" id="GO:0008654">
    <property type="term" value="P:phospholipid biosynthetic process"/>
    <property type="evidence" value="ECO:0007669"/>
    <property type="project" value="UniProtKB-KW"/>
</dbReference>
<keyword evidence="12" id="KW-1133">Transmembrane helix</keyword>
<dbReference type="InterPro" id="IPR016130">
    <property type="entry name" value="Tyr_Pase_AS"/>
</dbReference>
<keyword evidence="8" id="KW-0594">Phospholipid biosynthesis</keyword>
<organism evidence="15 16">
    <name type="scientific">Blastopirellula retiformator</name>
    <dbReference type="NCBI Taxonomy" id="2527970"/>
    <lineage>
        <taxon>Bacteria</taxon>
        <taxon>Pseudomonadati</taxon>
        <taxon>Planctomycetota</taxon>
        <taxon>Planctomycetia</taxon>
        <taxon>Pirellulales</taxon>
        <taxon>Pirellulaceae</taxon>
        <taxon>Blastopirellula</taxon>
    </lineage>
</organism>
<feature type="compositionally biased region" description="Low complexity" evidence="11">
    <location>
        <begin position="199"/>
        <end position="208"/>
    </location>
</feature>
<dbReference type="FunFam" id="3.90.190.10:FF:000060">
    <property type="entry name" value="Phosphatidylglycerophosphatase and protein-tyrosine phosphatase 1"/>
    <property type="match status" value="1"/>
</dbReference>
<evidence type="ECO:0000313" key="15">
    <source>
        <dbReference type="EMBL" id="TWT38829.1"/>
    </source>
</evidence>
<dbReference type="InterPro" id="IPR044596">
    <property type="entry name" value="PTPMT1-like"/>
</dbReference>
<evidence type="ECO:0000256" key="12">
    <source>
        <dbReference type="SAM" id="Phobius"/>
    </source>
</evidence>
<feature type="transmembrane region" description="Helical" evidence="12">
    <location>
        <begin position="23"/>
        <end position="42"/>
    </location>
</feature>
<dbReference type="Proteomes" id="UP000318878">
    <property type="component" value="Unassembled WGS sequence"/>
</dbReference>
<feature type="compositionally biased region" description="Acidic residues" evidence="11">
    <location>
        <begin position="209"/>
        <end position="218"/>
    </location>
</feature>
<comment type="subcellular location">
    <subcellularLocation>
        <location evidence="1">Membrane</location>
    </subcellularLocation>
</comment>
<evidence type="ECO:0000256" key="2">
    <source>
        <dbReference type="ARBA" id="ARBA00005189"/>
    </source>
</evidence>
<dbReference type="PANTHER" id="PTHR46274:SF6">
    <property type="entry name" value="TYR_PHOSPHATASE_2 DOMAIN-CONTAINING PROTEIN"/>
    <property type="match status" value="1"/>
</dbReference>
<keyword evidence="6" id="KW-0443">Lipid metabolism</keyword>
<accession>A0A5C5VM45</accession>
<evidence type="ECO:0008006" key="17">
    <source>
        <dbReference type="Google" id="ProtNLM"/>
    </source>
</evidence>
<protein>
    <recommendedName>
        <fullName evidence="17">Dual specificity phosphatase, catalytic domain</fullName>
    </recommendedName>
</protein>
<evidence type="ECO:0000256" key="4">
    <source>
        <dbReference type="ARBA" id="ARBA00022801"/>
    </source>
</evidence>
<keyword evidence="3" id="KW-0444">Lipid biosynthesis</keyword>
<dbReference type="PROSITE" id="PS50054">
    <property type="entry name" value="TYR_PHOSPHATASE_DUAL"/>
    <property type="match status" value="1"/>
</dbReference>
<dbReference type="RefSeq" id="WP_246119919.1">
    <property type="nucleotide sequence ID" value="NZ_SJPF01000001.1"/>
</dbReference>
<comment type="pathway">
    <text evidence="10">Phospholipid metabolism.</text>
</comment>
<dbReference type="AlphaFoldDB" id="A0A5C5VM45"/>
<sequence>MTGETKPDPPPARRMRRPLSRSFAAVAFYPSLLFNWSMIHIFRRWRWWDRIDEHVLIGALPTDKIVEEIIAAGVTAVVNTCQEFAGPVGTYSKSGVEQLHLPTIDFVPPSLEDVRRGVEFIDQQVAAGKQVYIHCKAGRARSATIVICWLIKAKDMTPTEAQLFLKSKRRQILKSVYRRPVVEQFYQWWLNEKKRLAESADQAAPAESESPEQPDSSE</sequence>
<reference evidence="15 16" key="1">
    <citation type="submission" date="2019-02" db="EMBL/GenBank/DDBJ databases">
        <title>Deep-cultivation of Planctomycetes and their phenomic and genomic characterization uncovers novel biology.</title>
        <authorList>
            <person name="Wiegand S."/>
            <person name="Jogler M."/>
            <person name="Boedeker C."/>
            <person name="Pinto D."/>
            <person name="Vollmers J."/>
            <person name="Rivas-Marin E."/>
            <person name="Kohn T."/>
            <person name="Peeters S.H."/>
            <person name="Heuer A."/>
            <person name="Rast P."/>
            <person name="Oberbeckmann S."/>
            <person name="Bunk B."/>
            <person name="Jeske O."/>
            <person name="Meyerdierks A."/>
            <person name="Storesund J.E."/>
            <person name="Kallscheuer N."/>
            <person name="Luecker S."/>
            <person name="Lage O.M."/>
            <person name="Pohl T."/>
            <person name="Merkel B.J."/>
            <person name="Hornburger P."/>
            <person name="Mueller R.-W."/>
            <person name="Bruemmer F."/>
            <person name="Labrenz M."/>
            <person name="Spormann A.M."/>
            <person name="Op Den Camp H."/>
            <person name="Overmann J."/>
            <person name="Amann R."/>
            <person name="Jetten M.S.M."/>
            <person name="Mascher T."/>
            <person name="Medema M.H."/>
            <person name="Devos D.P."/>
            <person name="Kaster A.-K."/>
            <person name="Ovreas L."/>
            <person name="Rohde M."/>
            <person name="Galperin M.Y."/>
            <person name="Jogler C."/>
        </authorList>
    </citation>
    <scope>NUCLEOTIDE SEQUENCE [LARGE SCALE GENOMIC DNA]</scope>
    <source>
        <strain evidence="15 16">Enr8</strain>
    </source>
</reference>
<keyword evidence="9" id="KW-1208">Phospholipid metabolism</keyword>
<name>A0A5C5VM45_9BACT</name>
<keyword evidence="12" id="KW-0812">Transmembrane</keyword>
<evidence type="ECO:0000256" key="3">
    <source>
        <dbReference type="ARBA" id="ARBA00022516"/>
    </source>
</evidence>
<proteinExistence type="predicted"/>
<keyword evidence="4" id="KW-0378">Hydrolase</keyword>
<dbReference type="GO" id="GO:0004721">
    <property type="term" value="F:phosphoprotein phosphatase activity"/>
    <property type="evidence" value="ECO:0007669"/>
    <property type="project" value="UniProtKB-KW"/>
</dbReference>
<dbReference type="InterPro" id="IPR029021">
    <property type="entry name" value="Prot-tyrosine_phosphatase-like"/>
</dbReference>
<keyword evidence="7 12" id="KW-0472">Membrane</keyword>
<feature type="domain" description="Tyrosine specific protein phosphatases" evidence="14">
    <location>
        <begin position="112"/>
        <end position="180"/>
    </location>
</feature>
<dbReference type="CDD" id="cd14524">
    <property type="entry name" value="PTPMT1"/>
    <property type="match status" value="1"/>
</dbReference>
<evidence type="ECO:0000256" key="5">
    <source>
        <dbReference type="ARBA" id="ARBA00022912"/>
    </source>
</evidence>
<dbReference type="InterPro" id="IPR000387">
    <property type="entry name" value="Tyr_Pase_dom"/>
</dbReference>
<dbReference type="PROSITE" id="PS50056">
    <property type="entry name" value="TYR_PHOSPHATASE_2"/>
    <property type="match status" value="1"/>
</dbReference>
<evidence type="ECO:0000256" key="6">
    <source>
        <dbReference type="ARBA" id="ARBA00023098"/>
    </source>
</evidence>
<evidence type="ECO:0000256" key="1">
    <source>
        <dbReference type="ARBA" id="ARBA00004370"/>
    </source>
</evidence>
<feature type="region of interest" description="Disordered" evidence="11">
    <location>
        <begin position="199"/>
        <end position="218"/>
    </location>
</feature>
<dbReference type="Pfam" id="PF00782">
    <property type="entry name" value="DSPc"/>
    <property type="match status" value="1"/>
</dbReference>
<evidence type="ECO:0000256" key="10">
    <source>
        <dbReference type="ARBA" id="ARBA00025707"/>
    </source>
</evidence>
<feature type="domain" description="Tyrosine-protein phosphatase" evidence="13">
    <location>
        <begin position="47"/>
        <end position="194"/>
    </location>
</feature>
<dbReference type="PANTHER" id="PTHR46274">
    <property type="entry name" value="PHOSPHATIDYLINOSITOL PHOSPHATASE"/>
    <property type="match status" value="1"/>
</dbReference>
<dbReference type="PROSITE" id="PS00383">
    <property type="entry name" value="TYR_PHOSPHATASE_1"/>
    <property type="match status" value="1"/>
</dbReference>
<keyword evidence="16" id="KW-1185">Reference proteome</keyword>
<evidence type="ECO:0000313" key="16">
    <source>
        <dbReference type="Proteomes" id="UP000318878"/>
    </source>
</evidence>
<evidence type="ECO:0000256" key="8">
    <source>
        <dbReference type="ARBA" id="ARBA00023209"/>
    </source>
</evidence>
<evidence type="ECO:0000256" key="7">
    <source>
        <dbReference type="ARBA" id="ARBA00023136"/>
    </source>
</evidence>
<gene>
    <name evidence="15" type="ORF">Enr8_05230</name>
</gene>
<dbReference type="SMART" id="SM00195">
    <property type="entry name" value="DSPc"/>
    <property type="match status" value="1"/>
</dbReference>
<dbReference type="Gene3D" id="3.90.190.10">
    <property type="entry name" value="Protein tyrosine phosphatase superfamily"/>
    <property type="match status" value="1"/>
</dbReference>
<keyword evidence="5" id="KW-0904">Protein phosphatase</keyword>
<dbReference type="EMBL" id="SJPF01000001">
    <property type="protein sequence ID" value="TWT38829.1"/>
    <property type="molecule type" value="Genomic_DNA"/>
</dbReference>
<evidence type="ECO:0000256" key="9">
    <source>
        <dbReference type="ARBA" id="ARBA00023264"/>
    </source>
</evidence>
<dbReference type="GO" id="GO:0016020">
    <property type="term" value="C:membrane"/>
    <property type="evidence" value="ECO:0007669"/>
    <property type="project" value="UniProtKB-SubCell"/>
</dbReference>
<evidence type="ECO:0000259" key="13">
    <source>
        <dbReference type="PROSITE" id="PS50054"/>
    </source>
</evidence>